<comment type="caution">
    <text evidence="1">The sequence shown here is derived from an EMBL/GenBank/DDBJ whole genome shotgun (WGS) entry which is preliminary data.</text>
</comment>
<keyword evidence="2" id="KW-1185">Reference proteome</keyword>
<name>A0A1J4JE46_9EUKA</name>
<organism evidence="1 2">
    <name type="scientific">Tritrichomonas foetus</name>
    <dbReference type="NCBI Taxonomy" id="1144522"/>
    <lineage>
        <taxon>Eukaryota</taxon>
        <taxon>Metamonada</taxon>
        <taxon>Parabasalia</taxon>
        <taxon>Tritrichomonadida</taxon>
        <taxon>Tritrichomonadidae</taxon>
        <taxon>Tritrichomonas</taxon>
    </lineage>
</organism>
<evidence type="ECO:0008006" key="3">
    <source>
        <dbReference type="Google" id="ProtNLM"/>
    </source>
</evidence>
<dbReference type="RefSeq" id="XP_068350058.1">
    <property type="nucleotide sequence ID" value="XM_068490457.1"/>
</dbReference>
<evidence type="ECO:0000313" key="1">
    <source>
        <dbReference type="EMBL" id="OHS96921.1"/>
    </source>
</evidence>
<gene>
    <name evidence="1" type="ORF">TRFO_02041</name>
</gene>
<accession>A0A1J4JE46</accession>
<dbReference type="EMBL" id="MLAK01001148">
    <property type="protein sequence ID" value="OHS96921.1"/>
    <property type="molecule type" value="Genomic_DNA"/>
</dbReference>
<protein>
    <recommendedName>
        <fullName evidence="3">Condensation domain-containing protein</fullName>
    </recommendedName>
</protein>
<evidence type="ECO:0000313" key="2">
    <source>
        <dbReference type="Proteomes" id="UP000179807"/>
    </source>
</evidence>
<reference evidence="1" key="1">
    <citation type="submission" date="2016-10" db="EMBL/GenBank/DDBJ databases">
        <authorList>
            <person name="Benchimol M."/>
            <person name="Almeida L.G."/>
            <person name="Vasconcelos A.T."/>
            <person name="Perreira-Neves A."/>
            <person name="Rosa I.A."/>
            <person name="Tasca T."/>
            <person name="Bogo M.R."/>
            <person name="de Souza W."/>
        </authorList>
    </citation>
    <scope>NUCLEOTIDE SEQUENCE [LARGE SCALE GENOMIC DNA]</scope>
    <source>
        <strain evidence="1">K</strain>
    </source>
</reference>
<dbReference type="OrthoDB" id="10531330at2759"/>
<dbReference type="Proteomes" id="UP000179807">
    <property type="component" value="Unassembled WGS sequence"/>
</dbReference>
<sequence length="453" mass="51703">MKMRPASIFELDHLLPDLNTQLGIEISRSHQVPEFIDRMKKLVIGLYLSFDGKNLISHNDAIDIIKLPKVDTIQEACEWFGSRMVHPSKRIGAIAANDKFIVLNLNHAVGDGGTFVKLVRDIQNPDSLKQSLPTFPIPAEEEFSEQLKRVDSNFNLLNNLGGLTRAKSKCELPKNDPKKWAKSFYFRTPVSQFKCWNEKDKKCQKLTENLWLSLTLSMNAFEGKLGPIGCATCVDLRNLTKFGSDSNFYTNIFSLIFARAPVSPSMTVGELGNYLRSDFNHRKLIGEHFYIMSHGGDIQKKQFLSNNIYENKNDIKNLNYLNKSHMKNDCFDEIKMNLNNGVTDFEKLGSHADLSQLAPFVIKDPIKDVWLSVYVHDNPISFLSLLGQSVVNLDSNTSIFGGRLQYRESKFTNNDAFRIMKSINYFLQNITFDRKVGDVYEELKSFQNSVQLK</sequence>
<dbReference type="GeneID" id="94825161"/>
<proteinExistence type="predicted"/>
<dbReference type="AlphaFoldDB" id="A0A1J4JE46"/>
<dbReference type="VEuPathDB" id="TrichDB:TRFO_02041"/>